<dbReference type="PANTHER" id="PTHR37422:SF13">
    <property type="entry name" value="LIPOPOLYSACCHARIDE BIOSYNTHESIS PROTEIN PA4999-RELATED"/>
    <property type="match status" value="1"/>
</dbReference>
<dbReference type="GO" id="GO:0016020">
    <property type="term" value="C:membrane"/>
    <property type="evidence" value="ECO:0007669"/>
    <property type="project" value="UniProtKB-SubCell"/>
</dbReference>
<feature type="transmembrane region" description="Helical" evidence="5">
    <location>
        <begin position="252"/>
        <end position="267"/>
    </location>
</feature>
<dbReference type="EMBL" id="FO203503">
    <property type="protein sequence ID" value="CCK80470.1"/>
    <property type="molecule type" value="Genomic_DNA"/>
</dbReference>
<dbReference type="KEGG" id="dto:TOL2_C23090"/>
<evidence type="ECO:0000256" key="5">
    <source>
        <dbReference type="SAM" id="Phobius"/>
    </source>
</evidence>
<keyword evidence="3 5" id="KW-1133">Transmembrane helix</keyword>
<protein>
    <submittedName>
        <fullName evidence="7">Predicted O-antigen polymerase</fullName>
    </submittedName>
</protein>
<keyword evidence="8" id="KW-1185">Reference proteome</keyword>
<feature type="transmembrane region" description="Helical" evidence="5">
    <location>
        <begin position="372"/>
        <end position="396"/>
    </location>
</feature>
<dbReference type="Proteomes" id="UP000007347">
    <property type="component" value="Chromosome"/>
</dbReference>
<feature type="transmembrane region" description="Helical" evidence="5">
    <location>
        <begin position="12"/>
        <end position="30"/>
    </location>
</feature>
<dbReference type="InterPro" id="IPR007016">
    <property type="entry name" value="O-antigen_ligase-rel_domated"/>
</dbReference>
<dbReference type="AlphaFoldDB" id="K0NHR1"/>
<dbReference type="Pfam" id="PF04932">
    <property type="entry name" value="Wzy_C"/>
    <property type="match status" value="1"/>
</dbReference>
<evidence type="ECO:0000256" key="2">
    <source>
        <dbReference type="ARBA" id="ARBA00022692"/>
    </source>
</evidence>
<evidence type="ECO:0000256" key="4">
    <source>
        <dbReference type="ARBA" id="ARBA00023136"/>
    </source>
</evidence>
<evidence type="ECO:0000313" key="8">
    <source>
        <dbReference type="Proteomes" id="UP000007347"/>
    </source>
</evidence>
<dbReference type="STRING" id="651182.TOL2_C23090"/>
<keyword evidence="2 5" id="KW-0812">Transmembrane</keyword>
<feature type="transmembrane region" description="Helical" evidence="5">
    <location>
        <begin position="71"/>
        <end position="88"/>
    </location>
</feature>
<feature type="transmembrane region" description="Helical" evidence="5">
    <location>
        <begin position="403"/>
        <end position="420"/>
    </location>
</feature>
<proteinExistence type="predicted"/>
<keyword evidence="4 5" id="KW-0472">Membrane</keyword>
<feature type="transmembrane region" description="Helical" evidence="5">
    <location>
        <begin position="208"/>
        <end position="225"/>
    </location>
</feature>
<comment type="subcellular location">
    <subcellularLocation>
        <location evidence="1">Membrane</location>
        <topology evidence="1">Multi-pass membrane protein</topology>
    </subcellularLocation>
</comment>
<feature type="transmembrane region" description="Helical" evidence="5">
    <location>
        <begin position="426"/>
        <end position="444"/>
    </location>
</feature>
<dbReference type="PANTHER" id="PTHR37422">
    <property type="entry name" value="TEICHURONIC ACID BIOSYNTHESIS PROTEIN TUAE"/>
    <property type="match status" value="1"/>
</dbReference>
<feature type="transmembrane region" description="Helical" evidence="5">
    <location>
        <begin position="42"/>
        <end position="59"/>
    </location>
</feature>
<accession>K0NHR1</accession>
<evidence type="ECO:0000313" key="7">
    <source>
        <dbReference type="EMBL" id="CCK80470.1"/>
    </source>
</evidence>
<name>K0NHR1_DESTT</name>
<evidence type="ECO:0000256" key="1">
    <source>
        <dbReference type="ARBA" id="ARBA00004141"/>
    </source>
</evidence>
<gene>
    <name evidence="7" type="ordered locus">TOL2_C23090</name>
</gene>
<feature type="transmembrane region" description="Helical" evidence="5">
    <location>
        <begin position="161"/>
        <end position="181"/>
    </location>
</feature>
<organism evidence="7 8">
    <name type="scientific">Desulfobacula toluolica (strain DSM 7467 / Tol2)</name>
    <dbReference type="NCBI Taxonomy" id="651182"/>
    <lineage>
        <taxon>Bacteria</taxon>
        <taxon>Pseudomonadati</taxon>
        <taxon>Thermodesulfobacteriota</taxon>
        <taxon>Desulfobacteria</taxon>
        <taxon>Desulfobacterales</taxon>
        <taxon>Desulfobacteraceae</taxon>
        <taxon>Desulfobacula</taxon>
    </lineage>
</organism>
<feature type="transmembrane region" description="Helical" evidence="5">
    <location>
        <begin position="100"/>
        <end position="121"/>
    </location>
</feature>
<feature type="transmembrane region" description="Helical" evidence="5">
    <location>
        <begin position="133"/>
        <end position="149"/>
    </location>
</feature>
<evidence type="ECO:0000256" key="3">
    <source>
        <dbReference type="ARBA" id="ARBA00022989"/>
    </source>
</evidence>
<feature type="transmembrane region" description="Helical" evidence="5">
    <location>
        <begin position="272"/>
        <end position="292"/>
    </location>
</feature>
<feature type="domain" description="O-antigen ligase-related" evidence="6">
    <location>
        <begin position="240"/>
        <end position="379"/>
    </location>
</feature>
<dbReference type="InterPro" id="IPR051533">
    <property type="entry name" value="WaaL-like"/>
</dbReference>
<reference evidence="7 8" key="1">
    <citation type="journal article" date="2013" name="Environ. Microbiol.">
        <title>Complete genome, catabolic sub-proteomes and key-metabolites of Desulfobacula toluolica Tol2, a marine, aromatic compound-degrading, sulfate-reducing bacterium.</title>
        <authorList>
            <person name="Wohlbrand L."/>
            <person name="Jacob J.H."/>
            <person name="Kube M."/>
            <person name="Mussmann M."/>
            <person name="Jarling R."/>
            <person name="Beck A."/>
            <person name="Amann R."/>
            <person name="Wilkes H."/>
            <person name="Reinhardt R."/>
            <person name="Rabus R."/>
        </authorList>
    </citation>
    <scope>NUCLEOTIDE SEQUENCE [LARGE SCALE GENOMIC DNA]</scope>
    <source>
        <strain evidence="8">DSM 7467 / Tol2</strain>
    </source>
</reference>
<evidence type="ECO:0000259" key="6">
    <source>
        <dbReference type="Pfam" id="PF04932"/>
    </source>
</evidence>
<dbReference type="HOGENOM" id="CLU_583848_0_0_7"/>
<sequence length="454" mass="52172">MNNAEAFFNIKFFKYNIMLTFFAPLITYIFSFPVMLFSIARIEIGIFFFVTFVPIIAVMQKISEFPGGNNMADWMLIAMVFGWFVNVARERRGIIERSPVNAAVFLIVIYSVVNLIRGYTFMALPADINLTRLMAWKNYMILPLMYFITMNNLRDEKNIKLLIVCICLAMLAMDFNFYSTFRWIKAEHYSNDIRISGPFSFLGPNELGVFYSMYTFLLIGISYFMQDKKIKWLILFVSACNLYPILFSYSRAAYICMIAGLFLLGMIKDRKLLLLLVVLIIGYSYILPNSVVERIDSTFLGKATVIEESVTSNAIGIGGVSVDTVGRKELWDKAKIYFKDHLFIGIGFDTFRHVEGMITHSLYMKILAEQGLMGMLVFIIFIFVILRQGFILYLYAENSLYKGIGLGFFLCVSVHLVGSITGDQSLYYNLMLIYWVFMGIVAHLSSQLMVKRQS</sequence>